<dbReference type="GO" id="GO:0070681">
    <property type="term" value="P:glutaminyl-tRNAGln biosynthesis via transamidation"/>
    <property type="evidence" value="ECO:0007669"/>
    <property type="project" value="TreeGrafter"/>
</dbReference>
<evidence type="ECO:0000313" key="1">
    <source>
        <dbReference type="EMBL" id="OQR97348.1"/>
    </source>
</evidence>
<accession>A0A1V9ZH84</accession>
<dbReference type="Pfam" id="PF02686">
    <property type="entry name" value="GatC"/>
    <property type="match status" value="1"/>
</dbReference>
<dbReference type="OrthoDB" id="5394539at2759"/>
<evidence type="ECO:0008006" key="3">
    <source>
        <dbReference type="Google" id="ProtNLM"/>
    </source>
</evidence>
<dbReference type="PANTHER" id="PTHR15004">
    <property type="entry name" value="GLUTAMYL-TRNA(GLN) AMIDOTRANSFERASE SUBUNIT C, MITOCHONDRIAL"/>
    <property type="match status" value="1"/>
</dbReference>
<evidence type="ECO:0000313" key="2">
    <source>
        <dbReference type="Proteomes" id="UP000243217"/>
    </source>
</evidence>
<organism evidence="1 2">
    <name type="scientific">Thraustotheca clavata</name>
    <dbReference type="NCBI Taxonomy" id="74557"/>
    <lineage>
        <taxon>Eukaryota</taxon>
        <taxon>Sar</taxon>
        <taxon>Stramenopiles</taxon>
        <taxon>Oomycota</taxon>
        <taxon>Saprolegniomycetes</taxon>
        <taxon>Saprolegniales</taxon>
        <taxon>Achlyaceae</taxon>
        <taxon>Thraustotheca</taxon>
    </lineage>
</organism>
<dbReference type="STRING" id="74557.A0A1V9ZH84"/>
<dbReference type="PANTHER" id="PTHR15004:SF0">
    <property type="entry name" value="GLUTAMYL-TRNA(GLN) AMIDOTRANSFERASE SUBUNIT C, MITOCHONDRIAL"/>
    <property type="match status" value="1"/>
</dbReference>
<keyword evidence="2" id="KW-1185">Reference proteome</keyword>
<comment type="caution">
    <text evidence="1">The sequence shown here is derived from an EMBL/GenBank/DDBJ whole genome shotgun (WGS) entry which is preliminary data.</text>
</comment>
<protein>
    <recommendedName>
        <fullName evidence="3">Glutamyl-tRNA(Gln) amidotransferase subunit C, mitochondrial</fullName>
    </recommendedName>
</protein>
<proteinExistence type="predicted"/>
<dbReference type="InterPro" id="IPR036113">
    <property type="entry name" value="Asp/Glu-ADT_sf_sub_c"/>
</dbReference>
<name>A0A1V9ZH84_9STRA</name>
<reference evidence="1 2" key="1">
    <citation type="journal article" date="2014" name="Genome Biol. Evol.">
        <title>The secreted proteins of Achlya hypogyna and Thraustotheca clavata identify the ancestral oomycete secretome and reveal gene acquisitions by horizontal gene transfer.</title>
        <authorList>
            <person name="Misner I."/>
            <person name="Blouin N."/>
            <person name="Leonard G."/>
            <person name="Richards T.A."/>
            <person name="Lane C.E."/>
        </authorList>
    </citation>
    <scope>NUCLEOTIDE SEQUENCE [LARGE SCALE GENOMIC DNA]</scope>
    <source>
        <strain evidence="1 2">ATCC 34112</strain>
    </source>
</reference>
<gene>
    <name evidence="1" type="ORF">THRCLA_21949</name>
</gene>
<sequence>MFFGGRRAWPRMTRRMSSLVEITQAPRTASWSIHELQRHEKDVLTADTLRNLAELCHLHIPKEKFSTLLKEVEDIIQCTKIIQEITIDEDIDDLYASSAFGQHPAPLRQDVLVEGNVPDQVLANAAVKNGYYFQVPKVLED</sequence>
<dbReference type="AlphaFoldDB" id="A0A1V9ZH84"/>
<dbReference type="GO" id="GO:0006450">
    <property type="term" value="P:regulation of translational fidelity"/>
    <property type="evidence" value="ECO:0007669"/>
    <property type="project" value="InterPro"/>
</dbReference>
<dbReference type="EMBL" id="JNBS01001918">
    <property type="protein sequence ID" value="OQR97348.1"/>
    <property type="molecule type" value="Genomic_DNA"/>
</dbReference>
<dbReference type="SUPFAM" id="SSF141000">
    <property type="entry name" value="Glu-tRNAGln amidotransferase C subunit"/>
    <property type="match status" value="1"/>
</dbReference>
<dbReference type="Proteomes" id="UP000243217">
    <property type="component" value="Unassembled WGS sequence"/>
</dbReference>
<dbReference type="InterPro" id="IPR003837">
    <property type="entry name" value="GatC"/>
</dbReference>